<dbReference type="GO" id="GO:0016020">
    <property type="term" value="C:membrane"/>
    <property type="evidence" value="ECO:0007669"/>
    <property type="project" value="UniProtKB-SubCell"/>
</dbReference>
<evidence type="ECO:0000313" key="6">
    <source>
        <dbReference type="EMBL" id="KGN63385.1"/>
    </source>
</evidence>
<reference evidence="6 7" key="1">
    <citation type="journal article" date="2009" name="Nat. Genet.">
        <title>The genome of the cucumber, Cucumis sativus L.</title>
        <authorList>
            <person name="Huang S."/>
            <person name="Li R."/>
            <person name="Zhang Z."/>
            <person name="Li L."/>
            <person name="Gu X."/>
            <person name="Fan W."/>
            <person name="Lucas W.J."/>
            <person name="Wang X."/>
            <person name="Xie B."/>
            <person name="Ni P."/>
            <person name="Ren Y."/>
            <person name="Zhu H."/>
            <person name="Li J."/>
            <person name="Lin K."/>
            <person name="Jin W."/>
            <person name="Fei Z."/>
            <person name="Li G."/>
            <person name="Staub J."/>
            <person name="Kilian A."/>
            <person name="van der Vossen E.A."/>
            <person name="Wu Y."/>
            <person name="Guo J."/>
            <person name="He J."/>
            <person name="Jia Z."/>
            <person name="Ren Y."/>
            <person name="Tian G."/>
            <person name="Lu Y."/>
            <person name="Ruan J."/>
            <person name="Qian W."/>
            <person name="Wang M."/>
            <person name="Huang Q."/>
            <person name="Li B."/>
            <person name="Xuan Z."/>
            <person name="Cao J."/>
            <person name="Asan"/>
            <person name="Wu Z."/>
            <person name="Zhang J."/>
            <person name="Cai Q."/>
            <person name="Bai Y."/>
            <person name="Zhao B."/>
            <person name="Han Y."/>
            <person name="Li Y."/>
            <person name="Li X."/>
            <person name="Wang S."/>
            <person name="Shi Q."/>
            <person name="Liu S."/>
            <person name="Cho W.K."/>
            <person name="Kim J.Y."/>
            <person name="Xu Y."/>
            <person name="Heller-Uszynska K."/>
            <person name="Miao H."/>
            <person name="Cheng Z."/>
            <person name="Zhang S."/>
            <person name="Wu J."/>
            <person name="Yang Y."/>
            <person name="Kang H."/>
            <person name="Li M."/>
            <person name="Liang H."/>
            <person name="Ren X."/>
            <person name="Shi Z."/>
            <person name="Wen M."/>
            <person name="Jian M."/>
            <person name="Yang H."/>
            <person name="Zhang G."/>
            <person name="Yang Z."/>
            <person name="Chen R."/>
            <person name="Liu S."/>
            <person name="Li J."/>
            <person name="Ma L."/>
            <person name="Liu H."/>
            <person name="Zhou Y."/>
            <person name="Zhao J."/>
            <person name="Fang X."/>
            <person name="Li G."/>
            <person name="Fang L."/>
            <person name="Li Y."/>
            <person name="Liu D."/>
            <person name="Zheng H."/>
            <person name="Zhang Y."/>
            <person name="Qin N."/>
            <person name="Li Z."/>
            <person name="Yang G."/>
            <person name="Yang S."/>
            <person name="Bolund L."/>
            <person name="Kristiansen K."/>
            <person name="Zheng H."/>
            <person name="Li S."/>
            <person name="Zhang X."/>
            <person name="Yang H."/>
            <person name="Wang J."/>
            <person name="Sun R."/>
            <person name="Zhang B."/>
            <person name="Jiang S."/>
            <person name="Wang J."/>
            <person name="Du Y."/>
            <person name="Li S."/>
        </authorList>
    </citation>
    <scope>NUCLEOTIDE SEQUENCE [LARGE SCALE GENOMIC DNA]</scope>
    <source>
        <strain evidence="7">cv. 9930</strain>
    </source>
</reference>
<reference evidence="6 7" key="3">
    <citation type="journal article" date="2010" name="BMC Genomics">
        <title>Transcriptome sequencing and comparative analysis of cucumber flowers with different sex types.</title>
        <authorList>
            <person name="Guo S."/>
            <person name="Zheng Y."/>
            <person name="Joung J.G."/>
            <person name="Liu S."/>
            <person name="Zhang Z."/>
            <person name="Crasta O.R."/>
            <person name="Sobral B.W."/>
            <person name="Xu Y."/>
            <person name="Huang S."/>
            <person name="Fei Z."/>
        </authorList>
    </citation>
    <scope>NUCLEOTIDE SEQUENCE [LARGE SCALE GENOMIC DNA]</scope>
    <source>
        <strain evidence="7">cv. 9930</strain>
    </source>
</reference>
<dbReference type="STRING" id="3659.A0A0A0LNA6"/>
<name>A0A0A0LNA6_CUCSA</name>
<reference evidence="6 7" key="4">
    <citation type="journal article" date="2011" name="BMC Genomics">
        <title>RNA-Seq improves annotation of protein-coding genes in the cucumber genome.</title>
        <authorList>
            <person name="Li Z."/>
            <person name="Zhang Z."/>
            <person name="Yan P."/>
            <person name="Huang S."/>
            <person name="Fei Z."/>
            <person name="Lin K."/>
        </authorList>
    </citation>
    <scope>NUCLEOTIDE SEQUENCE [LARGE SCALE GENOMIC DNA]</scope>
    <source>
        <strain evidence="7">cv. 9930</strain>
    </source>
</reference>
<keyword evidence="5" id="KW-0325">Glycoprotein</keyword>
<dbReference type="EMBL" id="CM002923">
    <property type="protein sequence ID" value="KGN63385.1"/>
    <property type="molecule type" value="Genomic_DNA"/>
</dbReference>
<evidence type="ECO:0000256" key="2">
    <source>
        <dbReference type="ARBA" id="ARBA00022676"/>
    </source>
</evidence>
<keyword evidence="3" id="KW-0808">Transferase</keyword>
<keyword evidence="2" id="KW-0328">Glycosyltransferase</keyword>
<comment type="subcellular location">
    <subcellularLocation>
        <location evidence="1">Membrane</location>
        <topology evidence="1">Single-pass type II membrane protein</topology>
    </subcellularLocation>
</comment>
<evidence type="ECO:0000256" key="4">
    <source>
        <dbReference type="ARBA" id="ARBA00023136"/>
    </source>
</evidence>
<dbReference type="InterPro" id="IPR003406">
    <property type="entry name" value="Glyco_trans_14"/>
</dbReference>
<dbReference type="AlphaFoldDB" id="A0A0A0LNA6"/>
<organism evidence="6 7">
    <name type="scientific">Cucumis sativus</name>
    <name type="common">Cucumber</name>
    <dbReference type="NCBI Taxonomy" id="3659"/>
    <lineage>
        <taxon>Eukaryota</taxon>
        <taxon>Viridiplantae</taxon>
        <taxon>Streptophyta</taxon>
        <taxon>Embryophyta</taxon>
        <taxon>Tracheophyta</taxon>
        <taxon>Spermatophyta</taxon>
        <taxon>Magnoliopsida</taxon>
        <taxon>eudicotyledons</taxon>
        <taxon>Gunneridae</taxon>
        <taxon>Pentapetalae</taxon>
        <taxon>rosids</taxon>
        <taxon>fabids</taxon>
        <taxon>Cucurbitales</taxon>
        <taxon>Cucurbitaceae</taxon>
        <taxon>Benincaseae</taxon>
        <taxon>Cucumis</taxon>
    </lineage>
</organism>
<keyword evidence="4" id="KW-0472">Membrane</keyword>
<dbReference type="Pfam" id="PF02485">
    <property type="entry name" value="Branch"/>
    <property type="match status" value="1"/>
</dbReference>
<proteinExistence type="predicted"/>
<gene>
    <name evidence="6" type="ORF">Csa_2G435490</name>
</gene>
<dbReference type="InterPro" id="IPR044174">
    <property type="entry name" value="BC10-like"/>
</dbReference>
<sequence>MLCLMMSFSESFNGVKERELLSLQKSAKSGFMFLTRGPLPMLPLWKRFFADHDKLFSIHVHALPGYELNLSTSSVFYRRADPQSAIEVLHMDSNKNSIRKSCNTWRP</sequence>
<reference evidence="6 7" key="2">
    <citation type="journal article" date="2009" name="PLoS ONE">
        <title>An integrated genetic and cytogenetic map of the cucumber genome.</title>
        <authorList>
            <person name="Ren Y."/>
            <person name="Zhang Z."/>
            <person name="Liu J."/>
            <person name="Staub J.E."/>
            <person name="Han Y."/>
            <person name="Cheng Z."/>
            <person name="Li X."/>
            <person name="Lu J."/>
            <person name="Miao H."/>
            <person name="Kang H."/>
            <person name="Xie B."/>
            <person name="Gu X."/>
            <person name="Wang X."/>
            <person name="Du Y."/>
            <person name="Jin W."/>
            <person name="Huang S."/>
        </authorList>
    </citation>
    <scope>NUCLEOTIDE SEQUENCE [LARGE SCALE GENOMIC DNA]</scope>
    <source>
        <strain evidence="7">cv. 9930</strain>
    </source>
</reference>
<evidence type="ECO:0000256" key="5">
    <source>
        <dbReference type="ARBA" id="ARBA00023180"/>
    </source>
</evidence>
<dbReference type="GO" id="GO:0016757">
    <property type="term" value="F:glycosyltransferase activity"/>
    <property type="evidence" value="ECO:0007669"/>
    <property type="project" value="UniProtKB-KW"/>
</dbReference>
<protein>
    <submittedName>
        <fullName evidence="6">Uncharacterized protein</fullName>
    </submittedName>
</protein>
<dbReference type="Gramene" id="KGN63385">
    <property type="protein sequence ID" value="KGN63385"/>
    <property type="gene ID" value="Csa_2G435490"/>
</dbReference>
<evidence type="ECO:0000313" key="7">
    <source>
        <dbReference type="Proteomes" id="UP000029981"/>
    </source>
</evidence>
<accession>A0A0A0LNA6</accession>
<evidence type="ECO:0000256" key="3">
    <source>
        <dbReference type="ARBA" id="ARBA00022679"/>
    </source>
</evidence>
<evidence type="ECO:0000256" key="1">
    <source>
        <dbReference type="ARBA" id="ARBA00004606"/>
    </source>
</evidence>
<dbReference type="Proteomes" id="UP000029981">
    <property type="component" value="Chromosome 2"/>
</dbReference>
<dbReference type="PANTHER" id="PTHR31042:SF3">
    <property type="entry name" value="OS08G0110400 PROTEIN"/>
    <property type="match status" value="1"/>
</dbReference>
<dbReference type="PANTHER" id="PTHR31042">
    <property type="entry name" value="CORE-2/I-BRANCHING BETA-1,6-N-ACETYLGLUCOSAMINYLTRANSFERASE FAMILY PROTEIN-RELATED"/>
    <property type="match status" value="1"/>
</dbReference>
<keyword evidence="7" id="KW-1185">Reference proteome</keyword>